<feature type="non-terminal residue" evidence="1">
    <location>
        <position position="49"/>
    </location>
</feature>
<dbReference type="Proteomes" id="UP000282378">
    <property type="component" value="Unassembled WGS sequence"/>
</dbReference>
<proteinExistence type="predicted"/>
<reference evidence="1 2" key="1">
    <citation type="submission" date="2018-08" db="EMBL/GenBank/DDBJ databases">
        <title>Recombination of ecologically and evolutionarily significant loci maintains genetic cohesion in the Pseudomonas syringae species complex.</title>
        <authorList>
            <person name="Dillon M."/>
            <person name="Thakur S."/>
            <person name="Almeida R.N.D."/>
            <person name="Weir B.S."/>
            <person name="Guttman D.S."/>
        </authorList>
    </citation>
    <scope>NUCLEOTIDE SEQUENCE [LARGE SCALE GENOMIC DNA]</scope>
    <source>
        <strain evidence="1 2">88_10</strain>
    </source>
</reference>
<dbReference type="AlphaFoldDB" id="A0A3M2Y5W6"/>
<gene>
    <name evidence="1" type="ORF">APX70_02842</name>
</gene>
<evidence type="ECO:0000313" key="1">
    <source>
        <dbReference type="EMBL" id="RML70955.1"/>
    </source>
</evidence>
<sequence length="49" mass="5958">MNFQYIDEDLPSTFQRRAIESTWHSSMSKEWADEVGWDQSSRYNRKRST</sequence>
<organism evidence="1 2">
    <name type="scientific">Pseudomonas syringae pv. maculicola</name>
    <dbReference type="NCBI Taxonomy" id="59511"/>
    <lineage>
        <taxon>Bacteria</taxon>
        <taxon>Pseudomonadati</taxon>
        <taxon>Pseudomonadota</taxon>
        <taxon>Gammaproteobacteria</taxon>
        <taxon>Pseudomonadales</taxon>
        <taxon>Pseudomonadaceae</taxon>
        <taxon>Pseudomonas</taxon>
    </lineage>
</organism>
<protein>
    <submittedName>
        <fullName evidence="1">Uncharacterized protein</fullName>
    </submittedName>
</protein>
<accession>A0A3M2Y5W6</accession>
<dbReference type="EMBL" id="RBNL01002497">
    <property type="protein sequence ID" value="RML70955.1"/>
    <property type="molecule type" value="Genomic_DNA"/>
</dbReference>
<evidence type="ECO:0000313" key="2">
    <source>
        <dbReference type="Proteomes" id="UP000282378"/>
    </source>
</evidence>
<name>A0A3M2Y5W6_PSEYM</name>
<comment type="caution">
    <text evidence="1">The sequence shown here is derived from an EMBL/GenBank/DDBJ whole genome shotgun (WGS) entry which is preliminary data.</text>
</comment>